<gene>
    <name evidence="1" type="ORF">ABNG04_14825</name>
</gene>
<dbReference type="EMBL" id="JBEDNY010000006">
    <property type="protein sequence ID" value="MEZ3165121.1"/>
    <property type="molecule type" value="Genomic_DNA"/>
</dbReference>
<organism evidence="1 2">
    <name type="scientific">Halorubrum miltondacostae</name>
    <dbReference type="NCBI Taxonomy" id="3076378"/>
    <lineage>
        <taxon>Archaea</taxon>
        <taxon>Methanobacteriati</taxon>
        <taxon>Methanobacteriota</taxon>
        <taxon>Stenosarchaea group</taxon>
        <taxon>Halobacteria</taxon>
        <taxon>Halobacteriales</taxon>
        <taxon>Haloferacaceae</taxon>
        <taxon>Halorubrum</taxon>
    </lineage>
</organism>
<accession>A0ABD5M6C2</accession>
<dbReference type="AlphaFoldDB" id="A0ABD5M6C2"/>
<dbReference type="Proteomes" id="UP001567572">
    <property type="component" value="Unassembled WGS sequence"/>
</dbReference>
<name>A0ABD5M6C2_9EURY</name>
<sequence>MYGTVLVEVAGGPDLELRRIDDPQTMRQELTDWTGTDDDELPGTVEQWQAVLSVVRDIKAVTE</sequence>
<evidence type="ECO:0000313" key="2">
    <source>
        <dbReference type="Proteomes" id="UP001567572"/>
    </source>
</evidence>
<proteinExistence type="predicted"/>
<evidence type="ECO:0000313" key="1">
    <source>
        <dbReference type="EMBL" id="MEZ3165121.1"/>
    </source>
</evidence>
<keyword evidence="2" id="KW-1185">Reference proteome</keyword>
<comment type="caution">
    <text evidence="1">The sequence shown here is derived from an EMBL/GenBank/DDBJ whole genome shotgun (WGS) entry which is preliminary data.</text>
</comment>
<protein>
    <submittedName>
        <fullName evidence="1">Uncharacterized protein</fullName>
    </submittedName>
</protein>
<reference evidence="1 2" key="1">
    <citation type="submission" date="2024-06" db="EMBL/GenBank/DDBJ databases">
        <title>Halorubrum miltondacostae sp. nov., a potential PHA producer isolated from an inland solar saltern in Rio Maior, Portugal.</title>
        <authorList>
            <person name="Albuquerque L."/>
            <person name="Viver T."/>
            <person name="Barroso C."/>
            <person name="Claudino R."/>
            <person name="Galvan M."/>
            <person name="Simoes G."/>
            <person name="Lobo Da Cunha A."/>
            <person name="Egas C."/>
        </authorList>
    </citation>
    <scope>NUCLEOTIDE SEQUENCE [LARGE SCALE GENOMIC DNA]</scope>
    <source>
        <strain evidence="1 2">RMP-11</strain>
    </source>
</reference>